<organism evidence="1 2">
    <name type="scientific">Trifolium medium</name>
    <dbReference type="NCBI Taxonomy" id="97028"/>
    <lineage>
        <taxon>Eukaryota</taxon>
        <taxon>Viridiplantae</taxon>
        <taxon>Streptophyta</taxon>
        <taxon>Embryophyta</taxon>
        <taxon>Tracheophyta</taxon>
        <taxon>Spermatophyta</taxon>
        <taxon>Magnoliopsida</taxon>
        <taxon>eudicotyledons</taxon>
        <taxon>Gunneridae</taxon>
        <taxon>Pentapetalae</taxon>
        <taxon>rosids</taxon>
        <taxon>fabids</taxon>
        <taxon>Fabales</taxon>
        <taxon>Fabaceae</taxon>
        <taxon>Papilionoideae</taxon>
        <taxon>50 kb inversion clade</taxon>
        <taxon>NPAAA clade</taxon>
        <taxon>Hologalegina</taxon>
        <taxon>IRL clade</taxon>
        <taxon>Trifolieae</taxon>
        <taxon>Trifolium</taxon>
    </lineage>
</organism>
<sequence length="55" mass="6344">MHSSCSNKVFKMIMVCCPHGRKVQMQIAANGKEFNATIKQVMFKVLIYMVQKHDI</sequence>
<dbReference type="AlphaFoldDB" id="A0A392QUF1"/>
<proteinExistence type="predicted"/>
<evidence type="ECO:0000313" key="1">
    <source>
        <dbReference type="EMBL" id="MCI27649.1"/>
    </source>
</evidence>
<evidence type="ECO:0000313" key="2">
    <source>
        <dbReference type="Proteomes" id="UP000265520"/>
    </source>
</evidence>
<protein>
    <submittedName>
        <fullName evidence="1">Uncharacterized protein</fullName>
    </submittedName>
</protein>
<accession>A0A392QUF1</accession>
<comment type="caution">
    <text evidence="1">The sequence shown here is derived from an EMBL/GenBank/DDBJ whole genome shotgun (WGS) entry which is preliminary data.</text>
</comment>
<reference evidence="1 2" key="1">
    <citation type="journal article" date="2018" name="Front. Plant Sci.">
        <title>Red Clover (Trifolium pratense) and Zigzag Clover (T. medium) - A Picture of Genomic Similarities and Differences.</title>
        <authorList>
            <person name="Dluhosova J."/>
            <person name="Istvanek J."/>
            <person name="Nedelnik J."/>
            <person name="Repkova J."/>
        </authorList>
    </citation>
    <scope>NUCLEOTIDE SEQUENCE [LARGE SCALE GENOMIC DNA]</scope>
    <source>
        <strain evidence="2">cv. 10/8</strain>
        <tissue evidence="1">Leaf</tissue>
    </source>
</reference>
<dbReference type="Proteomes" id="UP000265520">
    <property type="component" value="Unassembled WGS sequence"/>
</dbReference>
<name>A0A392QUF1_9FABA</name>
<dbReference type="EMBL" id="LXQA010160633">
    <property type="protein sequence ID" value="MCI27649.1"/>
    <property type="molecule type" value="Genomic_DNA"/>
</dbReference>
<keyword evidence="2" id="KW-1185">Reference proteome</keyword>